<keyword evidence="2" id="KW-1185">Reference proteome</keyword>
<comment type="caution">
    <text evidence="1">The sequence shown here is derived from an EMBL/GenBank/DDBJ whole genome shotgun (WGS) entry which is preliminary data.</text>
</comment>
<dbReference type="EMBL" id="WKJI01000001">
    <property type="protein sequence ID" value="MRX45879.1"/>
    <property type="molecule type" value="Genomic_DNA"/>
</dbReference>
<proteinExistence type="predicted"/>
<accession>A0A7K0FIR7</accession>
<name>A0A7K0FIR7_9SPHI</name>
<dbReference type="AlphaFoldDB" id="A0A7K0FIR7"/>
<gene>
    <name evidence="1" type="ORF">GJJ64_01620</name>
</gene>
<dbReference type="PANTHER" id="PTHR28055:SF1">
    <property type="entry name" value="ALTERED INHERITANCE OF MITOCHONDRIA PROTEIN 41, MITOCHONDRIAL"/>
    <property type="match status" value="1"/>
</dbReference>
<sequence length="149" mass="16582">MSLETTINQDIKAAMLAKNEAQLRALRAIKSALLLAKTEKGASTEITEEAEIKVLQKLVKQRKESADFYKSQNREDLYQIEAEEIEVIEHYLPKQLSTEELNAYLKQLIAKLNVTSVKEMGKIMGVASKELSGKADGKAISESIKSLLS</sequence>
<dbReference type="RefSeq" id="WP_154286027.1">
    <property type="nucleotide sequence ID" value="NZ_WKJI01000001.1"/>
</dbReference>
<organism evidence="1 2">
    <name type="scientific">Pedobacter puniceum</name>
    <dbReference type="NCBI Taxonomy" id="2666136"/>
    <lineage>
        <taxon>Bacteria</taxon>
        <taxon>Pseudomonadati</taxon>
        <taxon>Bacteroidota</taxon>
        <taxon>Sphingobacteriia</taxon>
        <taxon>Sphingobacteriales</taxon>
        <taxon>Sphingobacteriaceae</taxon>
        <taxon>Pedobacter</taxon>
    </lineage>
</organism>
<dbReference type="Pfam" id="PF09424">
    <property type="entry name" value="YqeY"/>
    <property type="match status" value="1"/>
</dbReference>
<reference evidence="1 2" key="1">
    <citation type="submission" date="2019-11" db="EMBL/GenBank/DDBJ databases">
        <authorList>
            <person name="Cheng Q."/>
            <person name="Yang Z."/>
        </authorList>
    </citation>
    <scope>NUCLEOTIDE SEQUENCE [LARGE SCALE GENOMIC DNA]</scope>
    <source>
        <strain evidence="1 2">HX-22-1</strain>
    </source>
</reference>
<dbReference type="InterPro" id="IPR023168">
    <property type="entry name" value="GatB_Yqey_C_2"/>
</dbReference>
<dbReference type="PANTHER" id="PTHR28055">
    <property type="entry name" value="ALTERED INHERITANCE OF MITOCHONDRIA PROTEIN 41, MITOCHONDRIAL"/>
    <property type="match status" value="1"/>
</dbReference>
<protein>
    <submittedName>
        <fullName evidence="1">GatB/YqeY domain-containing protein</fullName>
    </submittedName>
</protein>
<evidence type="ECO:0000313" key="1">
    <source>
        <dbReference type="EMBL" id="MRX45879.1"/>
    </source>
</evidence>
<dbReference type="Proteomes" id="UP000462931">
    <property type="component" value="Unassembled WGS sequence"/>
</dbReference>
<dbReference type="SUPFAM" id="SSF89095">
    <property type="entry name" value="GatB/YqeY motif"/>
    <property type="match status" value="1"/>
</dbReference>
<dbReference type="Gene3D" id="1.10.10.410">
    <property type="match status" value="1"/>
</dbReference>
<dbReference type="GO" id="GO:0016884">
    <property type="term" value="F:carbon-nitrogen ligase activity, with glutamine as amido-N-donor"/>
    <property type="evidence" value="ECO:0007669"/>
    <property type="project" value="InterPro"/>
</dbReference>
<dbReference type="Gene3D" id="1.10.1510.10">
    <property type="entry name" value="Uncharacterised protein YqeY/AIM41 PF09424, N-terminal domain"/>
    <property type="match status" value="1"/>
</dbReference>
<evidence type="ECO:0000313" key="2">
    <source>
        <dbReference type="Proteomes" id="UP000462931"/>
    </source>
</evidence>
<dbReference type="InterPro" id="IPR042184">
    <property type="entry name" value="YqeY/Aim41_N"/>
</dbReference>
<dbReference type="InterPro" id="IPR003789">
    <property type="entry name" value="Asn/Gln_tRNA_amidoTrase-B-like"/>
</dbReference>
<dbReference type="InterPro" id="IPR019004">
    <property type="entry name" value="YqeY/Aim41"/>
</dbReference>